<keyword evidence="1" id="KW-0812">Transmembrane</keyword>
<dbReference type="EMBL" id="MF768985">
    <property type="protein sequence ID" value="ATU83649.1"/>
    <property type="molecule type" value="Genomic_DNA"/>
</dbReference>
<evidence type="ECO:0000313" key="2">
    <source>
        <dbReference type="EMBL" id="ATU83649.1"/>
    </source>
</evidence>
<sequence>MNVIFRLVCRDFVYSSSWIFLLLSLGTNSFVFNSSKKSCTLSSFANVTFPSCPRFITSLFLNRRAESCIRDISSNFLGSSWMSFFLFPEEIKDPITFSMQ</sequence>
<protein>
    <submittedName>
        <fullName evidence="2">ORF240</fullName>
    </submittedName>
</protein>
<dbReference type="Proteomes" id="UP000267516">
    <property type="component" value="Segment"/>
</dbReference>
<evidence type="ECO:0000256" key="1">
    <source>
        <dbReference type="SAM" id="Phobius"/>
    </source>
</evidence>
<proteinExistence type="predicted"/>
<keyword evidence="1" id="KW-1133">Transmembrane helix</keyword>
<reference evidence="2" key="1">
    <citation type="journal article" date="2018" name="Aquaculture">
        <title>Complete genome sequence of a white spot syndrome virus associated with a disease incursion in Australia.</title>
        <authorList>
            <person name="Oakey J."/>
            <person name="Smith C.S."/>
        </authorList>
    </citation>
    <scope>NUCLEOTIDE SEQUENCE [LARGE SCALE GENOMIC DNA]</scope>
    <source>
        <strain evidence="2">WSSV-AU</strain>
    </source>
</reference>
<accession>A0A2D3I5I7</accession>
<name>A0A2D3I5I7_9VIRU</name>
<keyword evidence="1" id="KW-0472">Membrane</keyword>
<feature type="transmembrane region" description="Helical" evidence="1">
    <location>
        <begin position="12"/>
        <end position="32"/>
    </location>
</feature>
<organism evidence="2">
    <name type="scientific">White spot syndrome virus</name>
    <dbReference type="NCBI Taxonomy" id="342409"/>
    <lineage>
        <taxon>Viruses</taxon>
        <taxon>Viruses incertae sedis</taxon>
        <taxon>Naldaviricetes</taxon>
        <taxon>Nimaviridae</taxon>
        <taxon>Whispovirus</taxon>
    </lineage>
</organism>